<reference evidence="1" key="1">
    <citation type="submission" date="2020-11" db="EMBL/GenBank/DDBJ databases">
        <authorList>
            <person name="Tran Van P."/>
        </authorList>
    </citation>
    <scope>NUCLEOTIDE SEQUENCE</scope>
</reference>
<dbReference type="EMBL" id="OB795060">
    <property type="protein sequence ID" value="CAD7431608.1"/>
    <property type="molecule type" value="Genomic_DNA"/>
</dbReference>
<evidence type="ECO:0000313" key="1">
    <source>
        <dbReference type="EMBL" id="CAD7431608.1"/>
    </source>
</evidence>
<dbReference type="AlphaFoldDB" id="A0A7R9EDD5"/>
<protein>
    <submittedName>
        <fullName evidence="1">Uncharacterized protein</fullName>
    </submittedName>
</protein>
<gene>
    <name evidence="1" type="ORF">TMSB3V08_LOCUS8335</name>
</gene>
<proteinExistence type="predicted"/>
<name>A0A7R9EDD5_9NEOP</name>
<sequence>MLSSTAEDGEIEVRILVGLHPHRMDGKALPVKVKSEDNLEYLQQEVKLEIKVGD</sequence>
<accession>A0A7R9EDD5</accession>
<organism evidence="1">
    <name type="scientific">Timema monikensis</name>
    <dbReference type="NCBI Taxonomy" id="170555"/>
    <lineage>
        <taxon>Eukaryota</taxon>
        <taxon>Metazoa</taxon>
        <taxon>Ecdysozoa</taxon>
        <taxon>Arthropoda</taxon>
        <taxon>Hexapoda</taxon>
        <taxon>Insecta</taxon>
        <taxon>Pterygota</taxon>
        <taxon>Neoptera</taxon>
        <taxon>Polyneoptera</taxon>
        <taxon>Phasmatodea</taxon>
        <taxon>Timematodea</taxon>
        <taxon>Timematoidea</taxon>
        <taxon>Timematidae</taxon>
        <taxon>Timema</taxon>
    </lineage>
</organism>